<dbReference type="Pfam" id="PF04542">
    <property type="entry name" value="Sigma70_r2"/>
    <property type="match status" value="1"/>
</dbReference>
<evidence type="ECO:0000256" key="2">
    <source>
        <dbReference type="ARBA" id="ARBA00023015"/>
    </source>
</evidence>
<dbReference type="Pfam" id="PF08281">
    <property type="entry name" value="Sigma70_r4_2"/>
    <property type="match status" value="1"/>
</dbReference>
<evidence type="ECO:0000256" key="4">
    <source>
        <dbReference type="ARBA" id="ARBA00023125"/>
    </source>
</evidence>
<sequence>MRAAEEEDFVAYVTAHLPRLRRIAHYLCKDAHRADDLVQITLTRLYTHWRRAQQANNLDRYVERMLVRCFFNDQQLGWWSRVRLTGAPKETPAMAPAPPGPDVETRTVVHAALAQLPPRQRAVLVLRFLCDLPVAEVAEILQCSTGNVKSQTSRGLVTLRGLLGEQMLVILRGE</sequence>
<dbReference type="Gene3D" id="1.10.1740.10">
    <property type="match status" value="1"/>
</dbReference>
<keyword evidence="4" id="KW-0238">DNA-binding</keyword>
<organism evidence="8 9">
    <name type="scientific">Actinomadura vinacea</name>
    <dbReference type="NCBI Taxonomy" id="115336"/>
    <lineage>
        <taxon>Bacteria</taxon>
        <taxon>Bacillati</taxon>
        <taxon>Actinomycetota</taxon>
        <taxon>Actinomycetes</taxon>
        <taxon>Streptosporangiales</taxon>
        <taxon>Thermomonosporaceae</taxon>
        <taxon>Actinomadura</taxon>
    </lineage>
</organism>
<dbReference type="InterPro" id="IPR014325">
    <property type="entry name" value="RNA_pol_sigma-E_actinobac"/>
</dbReference>
<dbReference type="Gene3D" id="1.10.10.10">
    <property type="entry name" value="Winged helix-like DNA-binding domain superfamily/Winged helix DNA-binding domain"/>
    <property type="match status" value="1"/>
</dbReference>
<accession>A0ABP5VXP3</accession>
<evidence type="ECO:0000313" key="9">
    <source>
        <dbReference type="Proteomes" id="UP001501231"/>
    </source>
</evidence>
<dbReference type="PANTHER" id="PTHR43133:SF50">
    <property type="entry name" value="ECF RNA POLYMERASE SIGMA FACTOR SIGM"/>
    <property type="match status" value="1"/>
</dbReference>
<protein>
    <submittedName>
        <fullName evidence="8">SigE family RNA polymerase sigma factor</fullName>
    </submittedName>
</protein>
<name>A0ABP5VXP3_9ACTN</name>
<evidence type="ECO:0000313" key="8">
    <source>
        <dbReference type="EMBL" id="GAA2411628.1"/>
    </source>
</evidence>
<keyword evidence="2" id="KW-0805">Transcription regulation</keyword>
<proteinExistence type="inferred from homology"/>
<evidence type="ECO:0000259" key="7">
    <source>
        <dbReference type="Pfam" id="PF08281"/>
    </source>
</evidence>
<dbReference type="InterPro" id="IPR013325">
    <property type="entry name" value="RNA_pol_sigma_r2"/>
</dbReference>
<dbReference type="SUPFAM" id="SSF88946">
    <property type="entry name" value="Sigma2 domain of RNA polymerase sigma factors"/>
    <property type="match status" value="1"/>
</dbReference>
<reference evidence="9" key="1">
    <citation type="journal article" date="2019" name="Int. J. Syst. Evol. Microbiol.">
        <title>The Global Catalogue of Microorganisms (GCM) 10K type strain sequencing project: providing services to taxonomists for standard genome sequencing and annotation.</title>
        <authorList>
            <consortium name="The Broad Institute Genomics Platform"/>
            <consortium name="The Broad Institute Genome Sequencing Center for Infectious Disease"/>
            <person name="Wu L."/>
            <person name="Ma J."/>
        </authorList>
    </citation>
    <scope>NUCLEOTIDE SEQUENCE [LARGE SCALE GENOMIC DNA]</scope>
    <source>
        <strain evidence="9">JCM 3325</strain>
    </source>
</reference>
<evidence type="ECO:0000256" key="5">
    <source>
        <dbReference type="ARBA" id="ARBA00023163"/>
    </source>
</evidence>
<keyword evidence="3" id="KW-0731">Sigma factor</keyword>
<dbReference type="PANTHER" id="PTHR43133">
    <property type="entry name" value="RNA POLYMERASE ECF-TYPE SIGMA FACTO"/>
    <property type="match status" value="1"/>
</dbReference>
<dbReference type="InterPro" id="IPR036388">
    <property type="entry name" value="WH-like_DNA-bd_sf"/>
</dbReference>
<gene>
    <name evidence="8" type="ORF">GCM10010191_21190</name>
</gene>
<comment type="similarity">
    <text evidence="1">Belongs to the sigma-70 factor family. ECF subfamily.</text>
</comment>
<dbReference type="CDD" id="cd06171">
    <property type="entry name" value="Sigma70_r4"/>
    <property type="match status" value="1"/>
</dbReference>
<dbReference type="RefSeq" id="WP_344588538.1">
    <property type="nucleotide sequence ID" value="NZ_BAAARW010000006.1"/>
</dbReference>
<dbReference type="InterPro" id="IPR013249">
    <property type="entry name" value="RNA_pol_sigma70_r4_t2"/>
</dbReference>
<comment type="caution">
    <text evidence="8">The sequence shown here is derived from an EMBL/GenBank/DDBJ whole genome shotgun (WGS) entry which is preliminary data.</text>
</comment>
<keyword evidence="5" id="KW-0804">Transcription</keyword>
<feature type="domain" description="RNA polymerase sigma factor 70 region 4 type 2" evidence="7">
    <location>
        <begin position="109"/>
        <end position="159"/>
    </location>
</feature>
<evidence type="ECO:0000256" key="3">
    <source>
        <dbReference type="ARBA" id="ARBA00023082"/>
    </source>
</evidence>
<dbReference type="EMBL" id="BAAARW010000006">
    <property type="protein sequence ID" value="GAA2411628.1"/>
    <property type="molecule type" value="Genomic_DNA"/>
</dbReference>
<dbReference type="NCBIfam" id="TIGR02983">
    <property type="entry name" value="SigE-fam_strep"/>
    <property type="match status" value="1"/>
</dbReference>
<dbReference type="SUPFAM" id="SSF88659">
    <property type="entry name" value="Sigma3 and sigma4 domains of RNA polymerase sigma factors"/>
    <property type="match status" value="1"/>
</dbReference>
<evidence type="ECO:0000259" key="6">
    <source>
        <dbReference type="Pfam" id="PF04542"/>
    </source>
</evidence>
<dbReference type="InterPro" id="IPR039425">
    <property type="entry name" value="RNA_pol_sigma-70-like"/>
</dbReference>
<keyword evidence="9" id="KW-1185">Reference proteome</keyword>
<dbReference type="InterPro" id="IPR007627">
    <property type="entry name" value="RNA_pol_sigma70_r2"/>
</dbReference>
<feature type="domain" description="RNA polymerase sigma-70 region 2" evidence="6">
    <location>
        <begin position="13"/>
        <end position="68"/>
    </location>
</feature>
<dbReference type="Proteomes" id="UP001501231">
    <property type="component" value="Unassembled WGS sequence"/>
</dbReference>
<evidence type="ECO:0000256" key="1">
    <source>
        <dbReference type="ARBA" id="ARBA00010641"/>
    </source>
</evidence>
<dbReference type="InterPro" id="IPR014284">
    <property type="entry name" value="RNA_pol_sigma-70_dom"/>
</dbReference>
<dbReference type="NCBIfam" id="TIGR02937">
    <property type="entry name" value="sigma70-ECF"/>
    <property type="match status" value="1"/>
</dbReference>
<dbReference type="InterPro" id="IPR013324">
    <property type="entry name" value="RNA_pol_sigma_r3/r4-like"/>
</dbReference>